<feature type="compositionally biased region" description="Polar residues" evidence="1">
    <location>
        <begin position="68"/>
        <end position="82"/>
    </location>
</feature>
<evidence type="ECO:0000313" key="3">
    <source>
        <dbReference type="Proteomes" id="UP001427805"/>
    </source>
</evidence>
<organism evidence="2 3">
    <name type="scientific">Sphingomonas rustica</name>
    <dbReference type="NCBI Taxonomy" id="3103142"/>
    <lineage>
        <taxon>Bacteria</taxon>
        <taxon>Pseudomonadati</taxon>
        <taxon>Pseudomonadota</taxon>
        <taxon>Alphaproteobacteria</taxon>
        <taxon>Sphingomonadales</taxon>
        <taxon>Sphingomonadaceae</taxon>
        <taxon>Sphingomonas</taxon>
    </lineage>
</organism>
<accession>A0ABV0B9Y7</accession>
<dbReference type="Proteomes" id="UP001427805">
    <property type="component" value="Unassembled WGS sequence"/>
</dbReference>
<proteinExistence type="predicted"/>
<gene>
    <name evidence="2" type="ORF">TPR58_12700</name>
</gene>
<keyword evidence="3" id="KW-1185">Reference proteome</keyword>
<dbReference type="EMBL" id="JBDIZK010000007">
    <property type="protein sequence ID" value="MEN3748027.1"/>
    <property type="molecule type" value="Genomic_DNA"/>
</dbReference>
<reference evidence="2 3" key="1">
    <citation type="submission" date="2024-05" db="EMBL/GenBank/DDBJ databases">
        <title>Sphingomonas sp. HF-S3 16S ribosomal RNA gene Genome sequencing and assembly.</title>
        <authorList>
            <person name="Lee H."/>
        </authorList>
    </citation>
    <scope>NUCLEOTIDE SEQUENCE [LARGE SCALE GENOMIC DNA]</scope>
    <source>
        <strain evidence="2 3">HF-S3</strain>
    </source>
</reference>
<evidence type="ECO:0000313" key="2">
    <source>
        <dbReference type="EMBL" id="MEN3748027.1"/>
    </source>
</evidence>
<name>A0ABV0B9Y7_9SPHN</name>
<dbReference type="RefSeq" id="WP_346247044.1">
    <property type="nucleotide sequence ID" value="NZ_JBDIZK010000007.1"/>
</dbReference>
<sequence length="82" mass="8444">MSFLLGLIAAIGVQDAPATQAAPAPAAKAEKKICRSAAPTGSRLKGKSTCHTAAEWREINEANAANASSMGQNNTRSSNTPY</sequence>
<feature type="region of interest" description="Disordered" evidence="1">
    <location>
        <begin position="62"/>
        <end position="82"/>
    </location>
</feature>
<protein>
    <submittedName>
        <fullName evidence="2">Uncharacterized protein</fullName>
    </submittedName>
</protein>
<comment type="caution">
    <text evidence="2">The sequence shown here is derived from an EMBL/GenBank/DDBJ whole genome shotgun (WGS) entry which is preliminary data.</text>
</comment>
<evidence type="ECO:0000256" key="1">
    <source>
        <dbReference type="SAM" id="MobiDB-lite"/>
    </source>
</evidence>